<feature type="signal peptide" evidence="1">
    <location>
        <begin position="1"/>
        <end position="21"/>
    </location>
</feature>
<protein>
    <submittedName>
        <fullName evidence="2">Putative secreted protein</fullName>
    </submittedName>
</protein>
<dbReference type="PATRIC" id="fig|1214101.3.peg.3859"/>
<accession>K4QVR7</accession>
<proteinExistence type="predicted"/>
<dbReference type="eggNOG" id="ENOG5032YG7">
    <property type="taxonomic scope" value="Bacteria"/>
</dbReference>
<dbReference type="AlphaFoldDB" id="K4QVR7"/>
<evidence type="ECO:0000313" key="2">
    <source>
        <dbReference type="EMBL" id="CCK28181.1"/>
    </source>
</evidence>
<gene>
    <name evidence="2" type="ORF">BN159_3802</name>
</gene>
<organism evidence="2 3">
    <name type="scientific">Streptomyces davaonensis (strain DSM 101723 / JCM 4913 / KCC S-0913 / 768)</name>
    <dbReference type="NCBI Taxonomy" id="1214101"/>
    <lineage>
        <taxon>Bacteria</taxon>
        <taxon>Bacillati</taxon>
        <taxon>Actinomycetota</taxon>
        <taxon>Actinomycetes</taxon>
        <taxon>Kitasatosporales</taxon>
        <taxon>Streptomycetaceae</taxon>
        <taxon>Streptomyces</taxon>
    </lineage>
</organism>
<evidence type="ECO:0000256" key="1">
    <source>
        <dbReference type="SAM" id="SignalP"/>
    </source>
</evidence>
<dbReference type="STRING" id="1214101.BN159_3802"/>
<dbReference type="KEGG" id="sdv:BN159_3802"/>
<dbReference type="RefSeq" id="WP_015658540.1">
    <property type="nucleotide sequence ID" value="NC_020504.1"/>
</dbReference>
<name>K4QVR7_STRDJ</name>
<dbReference type="EMBL" id="HE971709">
    <property type="protein sequence ID" value="CCK28181.1"/>
    <property type="molecule type" value="Genomic_DNA"/>
</dbReference>
<sequence>MASRALKAVLTATITASFALAAVPAQAAADPDPFVWAELTPTYTATGAYAYEPFTAKGGYQRTDECVPNMGYHYVNPKYVNSLDPAKPAALLYEDTKRGKRELVAVEWVVEDKGQATPKLFGRKFDEGQLPGHFTLHAWIYKFNPKGLLEGFNPRVKCPKPKPKP</sequence>
<reference evidence="2 3" key="1">
    <citation type="journal article" date="2012" name="J. Bacteriol.">
        <title>Genome sequence of the bacterium Streptomyces davawensis JCM 4913 and heterologous production of the unique antibiotic roseoflavin.</title>
        <authorList>
            <person name="Jankowitsch F."/>
            <person name="Schwarz J."/>
            <person name="Ruckert C."/>
            <person name="Gust B."/>
            <person name="Szczepanowski R."/>
            <person name="Blom J."/>
            <person name="Pelzer S."/>
            <person name="Kalinowski J."/>
            <person name="Mack M."/>
        </authorList>
    </citation>
    <scope>NUCLEOTIDE SEQUENCE [LARGE SCALE GENOMIC DNA]</scope>
    <source>
        <strain evidence="3">DSM 101723 / JCM 4913 / KCC S-0913 / 768</strain>
    </source>
</reference>
<dbReference type="HOGENOM" id="CLU_119080_0_0_11"/>
<dbReference type="Proteomes" id="UP000008043">
    <property type="component" value="Chromosome"/>
</dbReference>
<keyword evidence="3" id="KW-1185">Reference proteome</keyword>
<evidence type="ECO:0000313" key="3">
    <source>
        <dbReference type="Proteomes" id="UP000008043"/>
    </source>
</evidence>
<keyword evidence="1" id="KW-0732">Signal</keyword>
<dbReference type="OrthoDB" id="2449873at2"/>
<feature type="chain" id="PRO_5038653343" evidence="1">
    <location>
        <begin position="22"/>
        <end position="165"/>
    </location>
</feature>